<keyword evidence="6" id="KW-1185">Reference proteome</keyword>
<dbReference type="HOGENOM" id="CLU_049766_2_0_1"/>
<keyword evidence="3" id="KW-0949">S-adenosyl-L-methionine</keyword>
<dbReference type="AlphaFoldDB" id="A0A086T0P9"/>
<dbReference type="GO" id="GO:0032259">
    <property type="term" value="P:methylation"/>
    <property type="evidence" value="ECO:0007669"/>
    <property type="project" value="UniProtKB-KW"/>
</dbReference>
<dbReference type="PANTHER" id="PTHR43397">
    <property type="entry name" value="ERGOTHIONEINE BIOSYNTHESIS PROTEIN 1"/>
    <property type="match status" value="1"/>
</dbReference>
<dbReference type="Proteomes" id="UP000029964">
    <property type="component" value="Unassembled WGS sequence"/>
</dbReference>
<evidence type="ECO:0000313" key="6">
    <source>
        <dbReference type="Proteomes" id="UP000029964"/>
    </source>
</evidence>
<reference evidence="6" key="1">
    <citation type="journal article" date="2014" name="Genome Announc.">
        <title>Genome sequence and annotation of Acremonium chrysogenum, producer of the beta-lactam antibiotic cephalosporin C.</title>
        <authorList>
            <person name="Terfehr D."/>
            <person name="Dahlmann T.A."/>
            <person name="Specht T."/>
            <person name="Zadra I."/>
            <person name="Kuernsteiner H."/>
            <person name="Kueck U."/>
        </authorList>
    </citation>
    <scope>NUCLEOTIDE SEQUENCE [LARGE SCALE GENOMIC DNA]</scope>
    <source>
        <strain evidence="6">ATCC 11550 / CBS 779.69 / DSM 880 / IAM 14645 / JCM 23072 / IMI 49137</strain>
    </source>
</reference>
<dbReference type="Gene3D" id="3.40.50.150">
    <property type="entry name" value="Vaccinia Virus protein VP39"/>
    <property type="match status" value="1"/>
</dbReference>
<dbReference type="STRING" id="857340.A0A086T0P9"/>
<dbReference type="OrthoDB" id="5150167at2759"/>
<evidence type="ECO:0000256" key="3">
    <source>
        <dbReference type="ARBA" id="ARBA00022691"/>
    </source>
</evidence>
<dbReference type="GO" id="GO:0008168">
    <property type="term" value="F:methyltransferase activity"/>
    <property type="evidence" value="ECO:0007669"/>
    <property type="project" value="UniProtKB-KW"/>
</dbReference>
<organism evidence="5 6">
    <name type="scientific">Hapsidospora chrysogenum (strain ATCC 11550 / CBS 779.69 / DSM 880 / IAM 14645 / JCM 23072 / IMI 49137)</name>
    <name type="common">Acremonium chrysogenum</name>
    <dbReference type="NCBI Taxonomy" id="857340"/>
    <lineage>
        <taxon>Eukaryota</taxon>
        <taxon>Fungi</taxon>
        <taxon>Dikarya</taxon>
        <taxon>Ascomycota</taxon>
        <taxon>Pezizomycotina</taxon>
        <taxon>Sordariomycetes</taxon>
        <taxon>Hypocreomycetidae</taxon>
        <taxon>Hypocreales</taxon>
        <taxon>Bionectriaceae</taxon>
        <taxon>Hapsidospora</taxon>
    </lineage>
</organism>
<dbReference type="EMBL" id="JPKY01000081">
    <property type="protein sequence ID" value="KFH42931.1"/>
    <property type="molecule type" value="Genomic_DNA"/>
</dbReference>
<keyword evidence="1 5" id="KW-0489">Methyltransferase</keyword>
<proteinExistence type="predicted"/>
<comment type="caution">
    <text evidence="5">The sequence shown here is derived from an EMBL/GenBank/DDBJ whole genome shotgun (WGS) entry which is preliminary data.</text>
</comment>
<evidence type="ECO:0000313" key="5">
    <source>
        <dbReference type="EMBL" id="KFH42931.1"/>
    </source>
</evidence>
<dbReference type="InterPro" id="IPR019257">
    <property type="entry name" value="MeTrfase_dom"/>
</dbReference>
<dbReference type="Pfam" id="PF10017">
    <property type="entry name" value="Methyltransf_33"/>
    <property type="match status" value="1"/>
</dbReference>
<gene>
    <name evidence="5" type="ORF">ACRE_063230</name>
</gene>
<evidence type="ECO:0000259" key="4">
    <source>
        <dbReference type="Pfam" id="PF10017"/>
    </source>
</evidence>
<evidence type="ECO:0000256" key="1">
    <source>
        <dbReference type="ARBA" id="ARBA00022603"/>
    </source>
</evidence>
<name>A0A086T0P9_HAPC1</name>
<protein>
    <submittedName>
        <fullName evidence="5">4-dimethylallyltryptophan N-methyltransferase-like protein</fullName>
    </submittedName>
</protein>
<feature type="domain" description="Histidine-specific methyltransferase SAM-dependent" evidence="4">
    <location>
        <begin position="37"/>
        <end position="327"/>
    </location>
</feature>
<sequence length="336" mass="37474">MDNSHQIDNMVWDVDDREIINIGGSLSKLTFENQLEKAFKGEGADFPKEIAYTAGMDHWNKIADSSYQTTDELEIIERTASDIVSAMPSGTTIIDMGAANSAKYEAYVRAFLEQGKTCTYAALDLLGVSLLDQLDRAKEKFPEVTCVGLWGTFEDGDDFFPQIPGSRLFLSLGSIFLNGPDSVCADRCNAFVKNLRPDDRLIIGQDGPRGADSAMSHASYQTEAYDAFFTRYLRGIQEHAGISADPKKAWTVTSKMDHSMHYFEVIAQEPLKCTKFGNFVVEDGTAYKMFPSWKRGERECHEIAEAHGLDIVTLGKAANSGMRQYIIKKHEDRVEV</sequence>
<dbReference type="PANTHER" id="PTHR43397:SF1">
    <property type="entry name" value="ERGOTHIONEINE BIOSYNTHESIS PROTEIN 1"/>
    <property type="match status" value="1"/>
</dbReference>
<accession>A0A086T0P9</accession>
<dbReference type="InterPro" id="IPR029063">
    <property type="entry name" value="SAM-dependent_MTases_sf"/>
</dbReference>
<keyword evidence="2 5" id="KW-0808">Transferase</keyword>
<evidence type="ECO:0000256" key="2">
    <source>
        <dbReference type="ARBA" id="ARBA00022679"/>
    </source>
</evidence>
<dbReference type="InterPro" id="IPR051128">
    <property type="entry name" value="EgtD_Methyltrsf_superfamily"/>
</dbReference>